<keyword evidence="1" id="KW-1133">Transmembrane helix</keyword>
<keyword evidence="4" id="KW-1185">Reference proteome</keyword>
<keyword evidence="1" id="KW-0812">Transmembrane</keyword>
<sequence length="311" mass="31485">MSAAARVPWPAVAVFAVVSAGLAWIVALPLWLGDGIASPVFGLVAPAMMYTPLVATLVVVLALRSPAVGRLRALGVWPLRPVGRTIGFAVAAVLIPPLIVVGAALLAGALGLVELDLVGFSGYAQTLAASGVDVADLPVPVSVLVVSQLAAVPLGAVVNVVFAFGEEIGWRGWLLPALRPLGVWPALLLSGAFWGLWHAPLILLGYNFGRPDLAGVLLMTGACVAWGVLLGWTRLRTGSVWPAVFAHGALNAAGASVLMLAAAGADIDLALAGPLGITAWALIALVVLVLAAAGQFRGRAIAQGDGAVQAG</sequence>
<dbReference type="EMBL" id="BAABKO010000001">
    <property type="protein sequence ID" value="GAA4767966.1"/>
    <property type="molecule type" value="Genomic_DNA"/>
</dbReference>
<keyword evidence="1" id="KW-0472">Membrane</keyword>
<dbReference type="PANTHER" id="PTHR35797">
    <property type="entry name" value="PROTEASE-RELATED"/>
    <property type="match status" value="1"/>
</dbReference>
<dbReference type="InterPro" id="IPR042150">
    <property type="entry name" value="MmRce1-like"/>
</dbReference>
<protein>
    <submittedName>
        <fullName evidence="3">CPBP family intramembrane metalloprotease</fullName>
    </submittedName>
</protein>
<feature type="transmembrane region" description="Helical" evidence="1">
    <location>
        <begin position="271"/>
        <end position="293"/>
    </location>
</feature>
<dbReference type="Proteomes" id="UP001501645">
    <property type="component" value="Unassembled WGS sequence"/>
</dbReference>
<name>A0ABP8ZWB7_9MICO</name>
<dbReference type="RefSeq" id="WP_345436436.1">
    <property type="nucleotide sequence ID" value="NZ_BAABKO010000001.1"/>
</dbReference>
<dbReference type="PANTHER" id="PTHR35797:SF1">
    <property type="entry name" value="PROTEASE"/>
    <property type="match status" value="1"/>
</dbReference>
<proteinExistence type="predicted"/>
<dbReference type="GO" id="GO:0008237">
    <property type="term" value="F:metallopeptidase activity"/>
    <property type="evidence" value="ECO:0007669"/>
    <property type="project" value="UniProtKB-KW"/>
</dbReference>
<keyword evidence="3" id="KW-0645">Protease</keyword>
<accession>A0ABP8ZWB7</accession>
<keyword evidence="3" id="KW-0378">Hydrolase</keyword>
<feature type="transmembrane region" description="Helical" evidence="1">
    <location>
        <begin position="141"/>
        <end position="165"/>
    </location>
</feature>
<dbReference type="Pfam" id="PF02517">
    <property type="entry name" value="Rce1-like"/>
    <property type="match status" value="1"/>
</dbReference>
<reference evidence="4" key="1">
    <citation type="journal article" date="2019" name="Int. J. Syst. Evol. Microbiol.">
        <title>The Global Catalogue of Microorganisms (GCM) 10K type strain sequencing project: providing services to taxonomists for standard genome sequencing and annotation.</title>
        <authorList>
            <consortium name="The Broad Institute Genomics Platform"/>
            <consortium name="The Broad Institute Genome Sequencing Center for Infectious Disease"/>
            <person name="Wu L."/>
            <person name="Ma J."/>
        </authorList>
    </citation>
    <scope>NUCLEOTIDE SEQUENCE [LARGE SCALE GENOMIC DNA]</scope>
    <source>
        <strain evidence="4">JCM 18537</strain>
    </source>
</reference>
<keyword evidence="3" id="KW-0482">Metalloprotease</keyword>
<feature type="transmembrane region" description="Helical" evidence="1">
    <location>
        <begin position="44"/>
        <end position="64"/>
    </location>
</feature>
<evidence type="ECO:0000313" key="3">
    <source>
        <dbReference type="EMBL" id="GAA4767966.1"/>
    </source>
</evidence>
<feature type="transmembrane region" description="Helical" evidence="1">
    <location>
        <begin position="244"/>
        <end position="265"/>
    </location>
</feature>
<evidence type="ECO:0000313" key="4">
    <source>
        <dbReference type="Proteomes" id="UP001501645"/>
    </source>
</evidence>
<gene>
    <name evidence="3" type="ORF">GCM10023351_09290</name>
</gene>
<comment type="caution">
    <text evidence="3">The sequence shown here is derived from an EMBL/GenBank/DDBJ whole genome shotgun (WGS) entry which is preliminary data.</text>
</comment>
<feature type="transmembrane region" description="Helical" evidence="1">
    <location>
        <begin position="12"/>
        <end position="32"/>
    </location>
</feature>
<organism evidence="3 4">
    <name type="scientific">Microbacterium gilvum</name>
    <dbReference type="NCBI Taxonomy" id="1336204"/>
    <lineage>
        <taxon>Bacteria</taxon>
        <taxon>Bacillati</taxon>
        <taxon>Actinomycetota</taxon>
        <taxon>Actinomycetes</taxon>
        <taxon>Micrococcales</taxon>
        <taxon>Microbacteriaceae</taxon>
        <taxon>Microbacterium</taxon>
    </lineage>
</organism>
<feature type="domain" description="CAAX prenyl protease 2/Lysostaphin resistance protein A-like" evidence="2">
    <location>
        <begin position="152"/>
        <end position="252"/>
    </location>
</feature>
<feature type="transmembrane region" description="Helical" evidence="1">
    <location>
        <begin position="186"/>
        <end position="207"/>
    </location>
</feature>
<feature type="transmembrane region" description="Helical" evidence="1">
    <location>
        <begin position="85"/>
        <end position="113"/>
    </location>
</feature>
<evidence type="ECO:0000259" key="2">
    <source>
        <dbReference type="Pfam" id="PF02517"/>
    </source>
</evidence>
<evidence type="ECO:0000256" key="1">
    <source>
        <dbReference type="SAM" id="Phobius"/>
    </source>
</evidence>
<feature type="transmembrane region" description="Helical" evidence="1">
    <location>
        <begin position="213"/>
        <end position="232"/>
    </location>
</feature>
<dbReference type="InterPro" id="IPR003675">
    <property type="entry name" value="Rce1/LyrA-like_dom"/>
</dbReference>